<protein>
    <submittedName>
        <fullName evidence="3">PepSY domain-containing protein</fullName>
    </submittedName>
</protein>
<keyword evidence="4" id="KW-1185">Reference proteome</keyword>
<gene>
    <name evidence="3" type="ORF">H1S06_14800</name>
</gene>
<proteinExistence type="predicted"/>
<organism evidence="3 4">
    <name type="scientific">Marinobacterium marinum</name>
    <dbReference type="NCBI Taxonomy" id="2756129"/>
    <lineage>
        <taxon>Bacteria</taxon>
        <taxon>Pseudomonadati</taxon>
        <taxon>Pseudomonadota</taxon>
        <taxon>Gammaproteobacteria</taxon>
        <taxon>Oceanospirillales</taxon>
        <taxon>Oceanospirillaceae</taxon>
        <taxon>Marinobacterium</taxon>
    </lineage>
</organism>
<dbReference type="Pfam" id="PF03413">
    <property type="entry name" value="PepSY"/>
    <property type="match status" value="1"/>
</dbReference>
<name>A0A7W2ADI8_9GAMM</name>
<accession>A0A7W2ADI8</accession>
<evidence type="ECO:0000313" key="4">
    <source>
        <dbReference type="Proteomes" id="UP000538931"/>
    </source>
</evidence>
<comment type="caution">
    <text evidence="3">The sequence shown here is derived from an EMBL/GenBank/DDBJ whole genome shotgun (WGS) entry which is preliminary data.</text>
</comment>
<dbReference type="Proteomes" id="UP000538931">
    <property type="component" value="Unassembled WGS sequence"/>
</dbReference>
<feature type="domain" description="PepSY" evidence="2">
    <location>
        <begin position="33"/>
        <end position="85"/>
    </location>
</feature>
<evidence type="ECO:0000259" key="2">
    <source>
        <dbReference type="Pfam" id="PF03413"/>
    </source>
</evidence>
<dbReference type="InterPro" id="IPR025711">
    <property type="entry name" value="PepSY"/>
</dbReference>
<feature type="compositionally biased region" description="Polar residues" evidence="1">
    <location>
        <begin position="12"/>
        <end position="23"/>
    </location>
</feature>
<reference evidence="3 4" key="1">
    <citation type="submission" date="2020-07" db="EMBL/GenBank/DDBJ databases">
        <title>Bacterium isolated from marien macroalgae.</title>
        <authorList>
            <person name="Zhu K."/>
            <person name="Lu D."/>
            <person name="Du Z."/>
        </authorList>
    </citation>
    <scope>NUCLEOTIDE SEQUENCE [LARGE SCALE GENOMIC DNA]</scope>
    <source>
        <strain evidence="3 4">3-1745</strain>
    </source>
</reference>
<dbReference type="EMBL" id="JACEMT010000055">
    <property type="protein sequence ID" value="MBA4503624.1"/>
    <property type="molecule type" value="Genomic_DNA"/>
</dbReference>
<dbReference type="RefSeq" id="WP_181741586.1">
    <property type="nucleotide sequence ID" value="NZ_JACEMT010000055.1"/>
</dbReference>
<evidence type="ECO:0000313" key="3">
    <source>
        <dbReference type="EMBL" id="MBA4503624.1"/>
    </source>
</evidence>
<evidence type="ECO:0000256" key="1">
    <source>
        <dbReference type="SAM" id="MobiDB-lite"/>
    </source>
</evidence>
<dbReference type="AlphaFoldDB" id="A0A7W2ADI8"/>
<feature type="region of interest" description="Disordered" evidence="1">
    <location>
        <begin position="1"/>
        <end position="30"/>
    </location>
</feature>
<dbReference type="Gene3D" id="3.10.450.40">
    <property type="match status" value="1"/>
</dbReference>
<sequence length="94" mass="10233">MLAGIIVPVSADSPNLRQANQHDGQGGTERVDLVQASRIARMELGGEIIKAELTRLQGVEVYQVRLLDQGRVREALIDAATGKMLSPELHEESD</sequence>